<dbReference type="GO" id="GO:0016301">
    <property type="term" value="F:kinase activity"/>
    <property type="evidence" value="ECO:0007669"/>
    <property type="project" value="UniProtKB-KW"/>
</dbReference>
<feature type="transmembrane region" description="Helical" evidence="2">
    <location>
        <begin position="191"/>
        <end position="212"/>
    </location>
</feature>
<keyword evidence="4" id="KW-0418">Kinase</keyword>
<evidence type="ECO:0000256" key="2">
    <source>
        <dbReference type="SAM" id="Phobius"/>
    </source>
</evidence>
<dbReference type="PANTHER" id="PTHR34220">
    <property type="entry name" value="SENSOR HISTIDINE KINASE YPDA"/>
    <property type="match status" value="1"/>
</dbReference>
<keyword evidence="2" id="KW-0812">Transmembrane</keyword>
<feature type="transmembrane region" description="Helical" evidence="2">
    <location>
        <begin position="98"/>
        <end position="117"/>
    </location>
</feature>
<keyword evidence="5" id="KW-1185">Reference proteome</keyword>
<organism evidence="4 5">
    <name type="scientific">Uliginosibacterium silvisoli</name>
    <dbReference type="NCBI Taxonomy" id="3114758"/>
    <lineage>
        <taxon>Bacteria</taxon>
        <taxon>Pseudomonadati</taxon>
        <taxon>Pseudomonadota</taxon>
        <taxon>Betaproteobacteria</taxon>
        <taxon>Rhodocyclales</taxon>
        <taxon>Zoogloeaceae</taxon>
        <taxon>Uliginosibacterium</taxon>
    </lineage>
</organism>
<sequence>MQAAIARWRRSIRSRRFGNAFLAVLDTPAMFSVTKQHDNKAWAETPAGLLQCTRGVRPERAKYPPRVRPSDSAHAYNHNQNHGPASAPSETSHAMPRAHFIIVLAFSIFGLLVLMLWLHATGANDSARIGVAILSGLAALLAGVIPALLMRAIDLPRALYLAALVPGIGLGVWIWRYFMWHDLGMQFLPQYSPMALTVPALSFALVAAAALYHDVRMRLLKHRRLAETAERESLEAQLRTLQAQVDPDFLFGTLRAIDARIEEAPEDARGLLTLLNRYLRTSLSQARGKLATLEAEFALLEAYLGIASARRDGQVHSTLSCAEDCTTLDFPPMLLQPLVELAIARAEDGARIAIAANRADKHVEIRLRDAAGRLSAALSRKDAPLQEVANRLHALFGVHASLLHADSYAPESGIVMRVPIDRSRGFQFA</sequence>
<evidence type="ECO:0000259" key="3">
    <source>
        <dbReference type="Pfam" id="PF06580"/>
    </source>
</evidence>
<feature type="region of interest" description="Disordered" evidence="1">
    <location>
        <begin position="61"/>
        <end position="91"/>
    </location>
</feature>
<feature type="domain" description="Signal transduction histidine kinase internal region" evidence="3">
    <location>
        <begin position="236"/>
        <end position="312"/>
    </location>
</feature>
<evidence type="ECO:0000313" key="5">
    <source>
        <dbReference type="Proteomes" id="UP001331561"/>
    </source>
</evidence>
<comment type="caution">
    <text evidence="4">The sequence shown here is derived from an EMBL/GenBank/DDBJ whole genome shotgun (WGS) entry which is preliminary data.</text>
</comment>
<dbReference type="InterPro" id="IPR010559">
    <property type="entry name" value="Sig_transdc_His_kin_internal"/>
</dbReference>
<keyword evidence="2" id="KW-0472">Membrane</keyword>
<dbReference type="Proteomes" id="UP001331561">
    <property type="component" value="Unassembled WGS sequence"/>
</dbReference>
<feature type="transmembrane region" description="Helical" evidence="2">
    <location>
        <begin position="158"/>
        <end position="179"/>
    </location>
</feature>
<accession>A0ABU6K658</accession>
<evidence type="ECO:0000256" key="1">
    <source>
        <dbReference type="SAM" id="MobiDB-lite"/>
    </source>
</evidence>
<dbReference type="Pfam" id="PF06580">
    <property type="entry name" value="His_kinase"/>
    <property type="match status" value="1"/>
</dbReference>
<feature type="compositionally biased region" description="Polar residues" evidence="1">
    <location>
        <begin position="77"/>
        <end position="91"/>
    </location>
</feature>
<keyword evidence="4" id="KW-0808">Transferase</keyword>
<proteinExistence type="predicted"/>
<dbReference type="RefSeq" id="WP_327600109.1">
    <property type="nucleotide sequence ID" value="NZ_JAYXHS010000003.1"/>
</dbReference>
<protein>
    <submittedName>
        <fullName evidence="4">Histidine kinase</fullName>
    </submittedName>
</protein>
<dbReference type="EMBL" id="JAYXHS010000003">
    <property type="protein sequence ID" value="MEC5387132.1"/>
    <property type="molecule type" value="Genomic_DNA"/>
</dbReference>
<gene>
    <name evidence="4" type="ORF">VVD49_15490</name>
</gene>
<keyword evidence="2" id="KW-1133">Transmembrane helix</keyword>
<feature type="transmembrane region" description="Helical" evidence="2">
    <location>
        <begin position="129"/>
        <end position="149"/>
    </location>
</feature>
<dbReference type="PANTHER" id="PTHR34220:SF9">
    <property type="entry name" value="SIGNAL TRANSDUCTION HISTIDINE KINASE INTERNAL REGION DOMAIN-CONTAINING PROTEIN"/>
    <property type="match status" value="1"/>
</dbReference>
<name>A0ABU6K658_9RHOO</name>
<reference evidence="4 5" key="1">
    <citation type="submission" date="2024-01" db="EMBL/GenBank/DDBJ databases">
        <title>Uliginosibacterium soil sp. nov.</title>
        <authorList>
            <person name="Lv Y."/>
        </authorList>
    </citation>
    <scope>NUCLEOTIDE SEQUENCE [LARGE SCALE GENOMIC DNA]</scope>
    <source>
        <strain evidence="4 5">H3</strain>
    </source>
</reference>
<dbReference type="InterPro" id="IPR050640">
    <property type="entry name" value="Bact_2-comp_sensor_kinase"/>
</dbReference>
<evidence type="ECO:0000313" key="4">
    <source>
        <dbReference type="EMBL" id="MEC5387132.1"/>
    </source>
</evidence>